<accession>A0A517QQU6</accession>
<keyword evidence="1" id="KW-0812">Transmembrane</keyword>
<organism evidence="2 3">
    <name type="scientific">Thalassoglobus polymorphus</name>
    <dbReference type="NCBI Taxonomy" id="2527994"/>
    <lineage>
        <taxon>Bacteria</taxon>
        <taxon>Pseudomonadati</taxon>
        <taxon>Planctomycetota</taxon>
        <taxon>Planctomycetia</taxon>
        <taxon>Planctomycetales</taxon>
        <taxon>Planctomycetaceae</taxon>
        <taxon>Thalassoglobus</taxon>
    </lineage>
</organism>
<dbReference type="RefSeq" id="WP_145201189.1">
    <property type="nucleotide sequence ID" value="NZ_CP036267.1"/>
</dbReference>
<name>A0A517QQU6_9PLAN</name>
<dbReference type="KEGG" id="tpol:Mal48_32400"/>
<proteinExistence type="predicted"/>
<feature type="transmembrane region" description="Helical" evidence="1">
    <location>
        <begin position="24"/>
        <end position="45"/>
    </location>
</feature>
<evidence type="ECO:0000313" key="3">
    <source>
        <dbReference type="Proteomes" id="UP000315724"/>
    </source>
</evidence>
<evidence type="ECO:0000313" key="2">
    <source>
        <dbReference type="EMBL" id="QDT33983.1"/>
    </source>
</evidence>
<dbReference type="AlphaFoldDB" id="A0A517QQU6"/>
<reference evidence="2 3" key="1">
    <citation type="submission" date="2019-02" db="EMBL/GenBank/DDBJ databases">
        <title>Deep-cultivation of Planctomycetes and their phenomic and genomic characterization uncovers novel biology.</title>
        <authorList>
            <person name="Wiegand S."/>
            <person name="Jogler M."/>
            <person name="Boedeker C."/>
            <person name="Pinto D."/>
            <person name="Vollmers J."/>
            <person name="Rivas-Marin E."/>
            <person name="Kohn T."/>
            <person name="Peeters S.H."/>
            <person name="Heuer A."/>
            <person name="Rast P."/>
            <person name="Oberbeckmann S."/>
            <person name="Bunk B."/>
            <person name="Jeske O."/>
            <person name="Meyerdierks A."/>
            <person name="Storesund J.E."/>
            <person name="Kallscheuer N."/>
            <person name="Luecker S."/>
            <person name="Lage O.M."/>
            <person name="Pohl T."/>
            <person name="Merkel B.J."/>
            <person name="Hornburger P."/>
            <person name="Mueller R.-W."/>
            <person name="Bruemmer F."/>
            <person name="Labrenz M."/>
            <person name="Spormann A.M."/>
            <person name="Op den Camp H."/>
            <person name="Overmann J."/>
            <person name="Amann R."/>
            <person name="Jetten M.S.M."/>
            <person name="Mascher T."/>
            <person name="Medema M.H."/>
            <person name="Devos D.P."/>
            <person name="Kaster A.-K."/>
            <person name="Ovreas L."/>
            <person name="Rohde M."/>
            <person name="Galperin M.Y."/>
            <person name="Jogler C."/>
        </authorList>
    </citation>
    <scope>NUCLEOTIDE SEQUENCE [LARGE SCALE GENOMIC DNA]</scope>
    <source>
        <strain evidence="2 3">Mal48</strain>
    </source>
</reference>
<dbReference type="EMBL" id="CP036267">
    <property type="protein sequence ID" value="QDT33983.1"/>
    <property type="molecule type" value="Genomic_DNA"/>
</dbReference>
<evidence type="ECO:0000256" key="1">
    <source>
        <dbReference type="SAM" id="Phobius"/>
    </source>
</evidence>
<protein>
    <submittedName>
        <fullName evidence="2">Uncharacterized protein</fullName>
    </submittedName>
</protein>
<dbReference type="Proteomes" id="UP000315724">
    <property type="component" value="Chromosome"/>
</dbReference>
<keyword evidence="1" id="KW-1133">Transmembrane helix</keyword>
<sequence length="95" mass="10737">MGDISETNGKPHGHVNGYIVVPKWFVSFLSFVTSVVFVGAVLWAWSISNDVSAIKAELNAANEYRTAEIDTIRHRLDRHDTLFDRVFERLSASEK</sequence>
<keyword evidence="1" id="KW-0472">Membrane</keyword>
<gene>
    <name evidence="2" type="ORF">Mal48_32400</name>
</gene>
<keyword evidence="3" id="KW-1185">Reference proteome</keyword>